<keyword evidence="1" id="KW-0732">Signal</keyword>
<proteinExistence type="predicted"/>
<dbReference type="Proteomes" id="UP000258927">
    <property type="component" value="Chromosome"/>
</dbReference>
<dbReference type="Pfam" id="PF18431">
    <property type="entry name" value="RNAse_A_bac"/>
    <property type="match status" value="1"/>
</dbReference>
<organism evidence="3 4">
    <name type="scientific">Maritalea myrionectae</name>
    <dbReference type="NCBI Taxonomy" id="454601"/>
    <lineage>
        <taxon>Bacteria</taxon>
        <taxon>Pseudomonadati</taxon>
        <taxon>Pseudomonadota</taxon>
        <taxon>Alphaproteobacteria</taxon>
        <taxon>Hyphomicrobiales</taxon>
        <taxon>Devosiaceae</taxon>
        <taxon>Maritalea</taxon>
    </lineage>
</organism>
<sequence>MKHFIRLKLSILMLALLVPLAQAQCLPNPFPLGWLTAQELAGGHTIARHVGKTDAQLVNRLINSPNIQNASTYTDQQTAELAITAGLTGVRVAVNNWANNALHGQRRVDNFVATAIVGRVAFRPASLQNIVNSDRLRTVIEADGHGGCFLLTSFPTMPPAGSSALSEHEVMMGNDAAQKYAALAGYLAGQFADSDLAGVSDDVAAKSNLTHVSAEAHRLVLAQGADFLADPKHDPRLIEDWANRRFGTPDGATRWLAYVLEELSVALDSMSAE</sequence>
<dbReference type="KEGG" id="mmyr:MXMO3_01742"/>
<dbReference type="STRING" id="1122213.GCA_000423365_01125"/>
<feature type="domain" description="Bacterial CdiA-CT RNAse A" evidence="2">
    <location>
        <begin position="43"/>
        <end position="155"/>
    </location>
</feature>
<dbReference type="AlphaFoldDB" id="A0A2R4ME01"/>
<dbReference type="EMBL" id="CP021330">
    <property type="protein sequence ID" value="AVX04268.1"/>
    <property type="molecule type" value="Genomic_DNA"/>
</dbReference>
<accession>A0A2R4ME01</accession>
<evidence type="ECO:0000313" key="3">
    <source>
        <dbReference type="EMBL" id="AVX04268.1"/>
    </source>
</evidence>
<name>A0A2R4ME01_9HYPH</name>
<evidence type="ECO:0000256" key="1">
    <source>
        <dbReference type="SAM" id="SignalP"/>
    </source>
</evidence>
<feature type="signal peptide" evidence="1">
    <location>
        <begin position="1"/>
        <end position="23"/>
    </location>
</feature>
<protein>
    <recommendedName>
        <fullName evidence="2">Bacterial CdiA-CT RNAse A domain-containing protein</fullName>
    </recommendedName>
</protein>
<evidence type="ECO:0000259" key="2">
    <source>
        <dbReference type="Pfam" id="PF18431"/>
    </source>
</evidence>
<feature type="chain" id="PRO_5015335925" description="Bacterial CdiA-CT RNAse A domain-containing protein" evidence="1">
    <location>
        <begin position="24"/>
        <end position="273"/>
    </location>
</feature>
<dbReference type="CDD" id="cd20684">
    <property type="entry name" value="CdiA-CT_Yk_RNaseA-like"/>
    <property type="match status" value="1"/>
</dbReference>
<reference evidence="3 4" key="1">
    <citation type="submission" date="2017-05" db="EMBL/GenBank/DDBJ databases">
        <title>Genome Analysis of Maritalea myrionectae HL2708#5.</title>
        <authorList>
            <consortium name="Cotde Inc.-PKNU"/>
            <person name="Jang D."/>
            <person name="Oh H.-M."/>
        </authorList>
    </citation>
    <scope>NUCLEOTIDE SEQUENCE [LARGE SCALE GENOMIC DNA]</scope>
    <source>
        <strain evidence="3 4">HL2708#5</strain>
    </source>
</reference>
<evidence type="ECO:0000313" key="4">
    <source>
        <dbReference type="Proteomes" id="UP000258927"/>
    </source>
</evidence>
<dbReference type="RefSeq" id="WP_117395605.1">
    <property type="nucleotide sequence ID" value="NZ_CP021330.1"/>
</dbReference>
<gene>
    <name evidence="3" type="ORF">MXMO3_01742</name>
</gene>
<keyword evidence="4" id="KW-1185">Reference proteome</keyword>
<dbReference type="InterPro" id="IPR041436">
    <property type="entry name" value="RNAse_A_bac"/>
</dbReference>